<evidence type="ECO:0000313" key="2">
    <source>
        <dbReference type="Proteomes" id="UP000070376"/>
    </source>
</evidence>
<sequence length="43" mass="4673">MERGRLFLQGRDPGAKCAFCVSASSACMNRHAGCILKKNTTSR</sequence>
<evidence type="ECO:0000313" key="1">
    <source>
        <dbReference type="EMBL" id="KWZ79564.1"/>
    </source>
</evidence>
<reference evidence="2" key="1">
    <citation type="submission" date="2016-01" db="EMBL/GenBank/DDBJ databases">
        <authorList>
            <person name="Mitreva M."/>
            <person name="Pepin K.H."/>
            <person name="Mihindukulasuriya K.A."/>
            <person name="Fulton R."/>
            <person name="Fronick C."/>
            <person name="O'Laughlin M."/>
            <person name="Miner T."/>
            <person name="Herter B."/>
            <person name="Rosa B.A."/>
            <person name="Cordes M."/>
            <person name="Tomlinson C."/>
            <person name="Wollam A."/>
            <person name="Palsikar V.B."/>
            <person name="Mardis E.R."/>
            <person name="Wilson R.K."/>
        </authorList>
    </citation>
    <scope>NUCLEOTIDE SEQUENCE [LARGE SCALE GENOMIC DNA]</scope>
    <source>
        <strain evidence="2">GED7749B</strain>
    </source>
</reference>
<gene>
    <name evidence="1" type="ORF">HMPREF3213_02668</name>
</gene>
<dbReference type="Proteomes" id="UP000070376">
    <property type="component" value="Unassembled WGS sequence"/>
</dbReference>
<organism evidence="1 2">
    <name type="scientific">Heyndrickxia coagulans</name>
    <name type="common">Weizmannia coagulans</name>
    <dbReference type="NCBI Taxonomy" id="1398"/>
    <lineage>
        <taxon>Bacteria</taxon>
        <taxon>Bacillati</taxon>
        <taxon>Bacillota</taxon>
        <taxon>Bacilli</taxon>
        <taxon>Bacillales</taxon>
        <taxon>Bacillaceae</taxon>
        <taxon>Heyndrickxia</taxon>
    </lineage>
</organism>
<accession>A0A133KJC9</accession>
<proteinExistence type="predicted"/>
<dbReference type="PROSITE" id="PS51257">
    <property type="entry name" value="PROKAR_LIPOPROTEIN"/>
    <property type="match status" value="1"/>
</dbReference>
<dbReference type="PATRIC" id="fig|1398.22.peg.2675"/>
<name>A0A133KJC9_HEYCO</name>
<comment type="caution">
    <text evidence="1">The sequence shown here is derived from an EMBL/GenBank/DDBJ whole genome shotgun (WGS) entry which is preliminary data.</text>
</comment>
<dbReference type="AlphaFoldDB" id="A0A133KJC9"/>
<protein>
    <submittedName>
        <fullName evidence="1">Uncharacterized protein</fullName>
    </submittedName>
</protein>
<dbReference type="EMBL" id="LRPN01000116">
    <property type="protein sequence ID" value="KWZ79564.1"/>
    <property type="molecule type" value="Genomic_DNA"/>
</dbReference>